<evidence type="ECO:0000256" key="1">
    <source>
        <dbReference type="ARBA" id="ARBA00006484"/>
    </source>
</evidence>
<dbReference type="RefSeq" id="WP_189108213.1">
    <property type="nucleotide sequence ID" value="NZ_BMMV01000009.1"/>
</dbReference>
<evidence type="ECO:0000313" key="3">
    <source>
        <dbReference type="EMBL" id="GGJ98867.1"/>
    </source>
</evidence>
<proteinExistence type="inferred from homology"/>
<dbReference type="EMBL" id="BMMV01000009">
    <property type="protein sequence ID" value="GGJ98867.1"/>
    <property type="molecule type" value="Genomic_DNA"/>
</dbReference>
<keyword evidence="4" id="KW-1185">Reference proteome</keyword>
<dbReference type="PANTHER" id="PTHR24321">
    <property type="entry name" value="DEHYDROGENASES, SHORT CHAIN"/>
    <property type="match status" value="1"/>
</dbReference>
<protein>
    <submittedName>
        <fullName evidence="3">Short-chain dehydrogenase</fullName>
    </submittedName>
</protein>
<dbReference type="Proteomes" id="UP000660265">
    <property type="component" value="Unassembled WGS sequence"/>
</dbReference>
<comment type="similarity">
    <text evidence="1">Belongs to the short-chain dehydrogenases/reductases (SDR) family.</text>
</comment>
<gene>
    <name evidence="3" type="primary">fabG</name>
    <name evidence="3" type="ORF">GCM10011583_32990</name>
</gene>
<dbReference type="Gene3D" id="3.40.50.720">
    <property type="entry name" value="NAD(P)-binding Rossmann-like Domain"/>
    <property type="match status" value="1"/>
</dbReference>
<dbReference type="SUPFAM" id="SSF51735">
    <property type="entry name" value="NAD(P)-binding Rossmann-fold domains"/>
    <property type="match status" value="1"/>
</dbReference>
<comment type="caution">
    <text evidence="3">The sequence shown here is derived from an EMBL/GenBank/DDBJ whole genome shotgun (WGS) entry which is preliminary data.</text>
</comment>
<evidence type="ECO:0000313" key="4">
    <source>
        <dbReference type="Proteomes" id="UP000660265"/>
    </source>
</evidence>
<dbReference type="PRINTS" id="PR00081">
    <property type="entry name" value="GDHRDH"/>
</dbReference>
<dbReference type="InterPro" id="IPR020904">
    <property type="entry name" value="Sc_DH/Rdtase_CS"/>
</dbReference>
<dbReference type="PANTHER" id="PTHR24321:SF11">
    <property type="entry name" value="BLR0893 PROTEIN"/>
    <property type="match status" value="1"/>
</dbReference>
<dbReference type="NCBIfam" id="NF005559">
    <property type="entry name" value="PRK07231.1"/>
    <property type="match status" value="1"/>
</dbReference>
<sequence>MSRENTGAGDRQGLLAGRVAMITGASSGIGAAAARLFAAEGAAVVLMARRTEKLKAVVEEITERGGRALAVPGDVAVSDDVRRVVESAVEHFGGLDCAFNNAGYATLESSLHETADEVYERTMDVNVRGTWNCLKHQLPVMLASGRGGSIVNTSSTAGRYATGASVPYVAAKHAVLGMTRAAASEYGEQGIRVNALVVGTTRSEMIEEAVRQMPVLEQAFIAPQIQKRMADPAEIAEAAAWLCSDRASFVTGTAMPVDGGISAQAKSG</sequence>
<dbReference type="PROSITE" id="PS00061">
    <property type="entry name" value="ADH_SHORT"/>
    <property type="match status" value="1"/>
</dbReference>
<reference evidence="4" key="1">
    <citation type="journal article" date="2019" name="Int. J. Syst. Evol. Microbiol.">
        <title>The Global Catalogue of Microorganisms (GCM) 10K type strain sequencing project: providing services to taxonomists for standard genome sequencing and annotation.</title>
        <authorList>
            <consortium name="The Broad Institute Genomics Platform"/>
            <consortium name="The Broad Institute Genome Sequencing Center for Infectious Disease"/>
            <person name="Wu L."/>
            <person name="Ma J."/>
        </authorList>
    </citation>
    <scope>NUCLEOTIDE SEQUENCE [LARGE SCALE GENOMIC DNA]</scope>
    <source>
        <strain evidence="4">CGMCC 4.7275</strain>
    </source>
</reference>
<accession>A0ABQ2E7Y1</accession>
<dbReference type="PRINTS" id="PR00080">
    <property type="entry name" value="SDRFAMILY"/>
</dbReference>
<name>A0ABQ2E7Y1_9ACTN</name>
<organism evidence="3 4">
    <name type="scientific">Streptomyces camponoticapitis</name>
    <dbReference type="NCBI Taxonomy" id="1616125"/>
    <lineage>
        <taxon>Bacteria</taxon>
        <taxon>Bacillati</taxon>
        <taxon>Actinomycetota</taxon>
        <taxon>Actinomycetes</taxon>
        <taxon>Kitasatosporales</taxon>
        <taxon>Streptomycetaceae</taxon>
        <taxon>Streptomyces</taxon>
    </lineage>
</organism>
<dbReference type="InterPro" id="IPR002347">
    <property type="entry name" value="SDR_fam"/>
</dbReference>
<dbReference type="Pfam" id="PF13561">
    <property type="entry name" value="adh_short_C2"/>
    <property type="match status" value="1"/>
</dbReference>
<dbReference type="InterPro" id="IPR036291">
    <property type="entry name" value="NAD(P)-bd_dom_sf"/>
</dbReference>
<keyword evidence="2" id="KW-0560">Oxidoreductase</keyword>
<evidence type="ECO:0000256" key="2">
    <source>
        <dbReference type="ARBA" id="ARBA00023002"/>
    </source>
</evidence>
<dbReference type="CDD" id="cd05233">
    <property type="entry name" value="SDR_c"/>
    <property type="match status" value="1"/>
</dbReference>